<dbReference type="InterPro" id="IPR001279">
    <property type="entry name" value="Metallo-B-lactamas"/>
</dbReference>
<comment type="caution">
    <text evidence="3">The sequence shown here is derived from an EMBL/GenBank/DDBJ whole genome shotgun (WGS) entry which is preliminary data.</text>
</comment>
<dbReference type="EMBL" id="JAHFXF010000031">
    <property type="protein sequence ID" value="KAG9699536.1"/>
    <property type="molecule type" value="Genomic_DNA"/>
</dbReference>
<dbReference type="InterPro" id="IPR044528">
    <property type="entry name" value="POD-like_MBL-fold"/>
</dbReference>
<protein>
    <submittedName>
        <fullName evidence="3">Metallo-beta-lactamase domain protein</fullName>
    </submittedName>
</protein>
<dbReference type="SMART" id="SM00849">
    <property type="entry name" value="Lactamase_B"/>
    <property type="match status" value="1"/>
</dbReference>
<dbReference type="Gene3D" id="3.60.15.10">
    <property type="entry name" value="Ribonuclease Z/Hydroxyacylglutathione hydrolase-like"/>
    <property type="match status" value="1"/>
</dbReference>
<sequence>MFKFNQANIIYSPKVIGGAPNTVHRAGTVIFPIKIRPIDRRSASTNALSRGRGILKVITSALGSSLPAQPKKAPILERTPAPQDTDLRFRYQQSIEDMTANESTIHTLYERRTGTWQYVVSDPSTKAAVIIDPVLDYEPITQTITTNTADSILSLIKDQGLRVERILETHVHADHITAASYLQNKLSQSQDHKPFVCIGKRIVQVQELFGRRYQIPAGEYEGSFDKLLNDDETFSLGELTVTALHLPGHTPDHMGYMIGDNVFCGDSVLNTDFGTARADFPGGSASDLFNSGRKLLSLPDHVKIWTGHDYLTEERDEAVPSMSVRDHKEGNKHLRDGLTEEEFVALRTQRDATLAAPKLLHPSLQMNIRAGRLPKATASGERFLHLPLKLGGIEW</sequence>
<dbReference type="GO" id="GO:0006749">
    <property type="term" value="P:glutathione metabolic process"/>
    <property type="evidence" value="ECO:0007669"/>
    <property type="project" value="InterPro"/>
</dbReference>
<dbReference type="GO" id="GO:0070813">
    <property type="term" value="P:hydrogen sulfide metabolic process"/>
    <property type="evidence" value="ECO:0007669"/>
    <property type="project" value="TreeGrafter"/>
</dbReference>
<dbReference type="OrthoDB" id="449487at2759"/>
<dbReference type="FunFam" id="3.60.15.10:FF:000033">
    <property type="entry name" value="MBL fold metallo-hydrolase"/>
    <property type="match status" value="1"/>
</dbReference>
<dbReference type="InterPro" id="IPR036866">
    <property type="entry name" value="RibonucZ/Hydroxyglut_hydro"/>
</dbReference>
<feature type="non-terminal residue" evidence="3">
    <location>
        <position position="1"/>
    </location>
</feature>
<dbReference type="PANTHER" id="PTHR43084:SF1">
    <property type="entry name" value="PERSULFIDE DIOXYGENASE ETHE1, MITOCHONDRIAL"/>
    <property type="match status" value="1"/>
</dbReference>
<reference evidence="3" key="1">
    <citation type="journal article" date="2021" name="J Fungi (Basel)">
        <title>Virulence traits and population genomics of the black yeast Aureobasidium melanogenum.</title>
        <authorList>
            <person name="Cernosa A."/>
            <person name="Sun X."/>
            <person name="Gostincar C."/>
            <person name="Fang C."/>
            <person name="Gunde-Cimerman N."/>
            <person name="Song Z."/>
        </authorList>
    </citation>
    <scope>NUCLEOTIDE SEQUENCE</scope>
    <source>
        <strain evidence="3">EXF-9911</strain>
    </source>
</reference>
<dbReference type="AlphaFoldDB" id="A0A9P8EVF9"/>
<dbReference type="GO" id="GO:0050313">
    <property type="term" value="F:sulfur dioxygenase activity"/>
    <property type="evidence" value="ECO:0007669"/>
    <property type="project" value="InterPro"/>
</dbReference>
<dbReference type="InterPro" id="IPR051682">
    <property type="entry name" value="Mito_Persulfide_Diox"/>
</dbReference>
<name>A0A9P8EVF9_AURME</name>
<gene>
    <name evidence="3" type="ORF">KCU76_g1426</name>
</gene>
<evidence type="ECO:0000313" key="3">
    <source>
        <dbReference type="EMBL" id="KAG9699536.1"/>
    </source>
</evidence>
<keyword evidence="1" id="KW-0479">Metal-binding</keyword>
<accession>A0A9P8EVF9</accession>
<dbReference type="GO" id="GO:0046872">
    <property type="term" value="F:metal ion binding"/>
    <property type="evidence" value="ECO:0007669"/>
    <property type="project" value="UniProtKB-KW"/>
</dbReference>
<dbReference type="SUPFAM" id="SSF56281">
    <property type="entry name" value="Metallo-hydrolase/oxidoreductase"/>
    <property type="match status" value="1"/>
</dbReference>
<dbReference type="Pfam" id="PF00753">
    <property type="entry name" value="Lactamase_B"/>
    <property type="match status" value="1"/>
</dbReference>
<evidence type="ECO:0000259" key="2">
    <source>
        <dbReference type="SMART" id="SM00849"/>
    </source>
</evidence>
<evidence type="ECO:0000313" key="4">
    <source>
        <dbReference type="Proteomes" id="UP000779574"/>
    </source>
</evidence>
<proteinExistence type="predicted"/>
<dbReference type="PANTHER" id="PTHR43084">
    <property type="entry name" value="PERSULFIDE DIOXYGENASE ETHE1"/>
    <property type="match status" value="1"/>
</dbReference>
<reference evidence="3" key="2">
    <citation type="submission" date="2021-08" db="EMBL/GenBank/DDBJ databases">
        <authorList>
            <person name="Gostincar C."/>
            <person name="Sun X."/>
            <person name="Song Z."/>
            <person name="Gunde-Cimerman N."/>
        </authorList>
    </citation>
    <scope>NUCLEOTIDE SEQUENCE</scope>
    <source>
        <strain evidence="3">EXF-9911</strain>
    </source>
</reference>
<organism evidence="3 4">
    <name type="scientific">Aureobasidium melanogenum</name>
    <name type="common">Aureobasidium pullulans var. melanogenum</name>
    <dbReference type="NCBI Taxonomy" id="46634"/>
    <lineage>
        <taxon>Eukaryota</taxon>
        <taxon>Fungi</taxon>
        <taxon>Dikarya</taxon>
        <taxon>Ascomycota</taxon>
        <taxon>Pezizomycotina</taxon>
        <taxon>Dothideomycetes</taxon>
        <taxon>Dothideomycetidae</taxon>
        <taxon>Dothideales</taxon>
        <taxon>Saccotheciaceae</taxon>
        <taxon>Aureobasidium</taxon>
    </lineage>
</organism>
<feature type="domain" description="Metallo-beta-lactamase" evidence="2">
    <location>
        <begin position="114"/>
        <end position="308"/>
    </location>
</feature>
<dbReference type="CDD" id="cd07724">
    <property type="entry name" value="POD-like_MBL-fold"/>
    <property type="match status" value="1"/>
</dbReference>
<dbReference type="Proteomes" id="UP000779574">
    <property type="component" value="Unassembled WGS sequence"/>
</dbReference>
<evidence type="ECO:0000256" key="1">
    <source>
        <dbReference type="ARBA" id="ARBA00022723"/>
    </source>
</evidence>